<dbReference type="FunFam" id="1.10.340.70:FF:000003">
    <property type="entry name" value="Protein CBG25708"/>
    <property type="match status" value="1"/>
</dbReference>
<dbReference type="InterPro" id="IPR041588">
    <property type="entry name" value="Integrase_H2C2"/>
</dbReference>
<name>A0A6A4VIF6_AMPAM</name>
<proteinExistence type="predicted"/>
<organism evidence="4 5">
    <name type="scientific">Amphibalanus amphitrite</name>
    <name type="common">Striped barnacle</name>
    <name type="synonym">Balanus amphitrite</name>
    <dbReference type="NCBI Taxonomy" id="1232801"/>
    <lineage>
        <taxon>Eukaryota</taxon>
        <taxon>Metazoa</taxon>
        <taxon>Ecdysozoa</taxon>
        <taxon>Arthropoda</taxon>
        <taxon>Crustacea</taxon>
        <taxon>Multicrustacea</taxon>
        <taxon>Cirripedia</taxon>
        <taxon>Thoracica</taxon>
        <taxon>Thoracicalcarea</taxon>
        <taxon>Balanomorpha</taxon>
        <taxon>Balanoidea</taxon>
        <taxon>Balanidae</taxon>
        <taxon>Amphibalaninae</taxon>
        <taxon>Amphibalanus</taxon>
    </lineage>
</organism>
<dbReference type="EMBL" id="VIIS01001967">
    <property type="protein sequence ID" value="KAF0290262.1"/>
    <property type="molecule type" value="Genomic_DNA"/>
</dbReference>
<accession>A0A6A4VIF6</accession>
<dbReference type="InterPro" id="IPR050951">
    <property type="entry name" value="Retrovirus_Pol_polyprotein"/>
</dbReference>
<dbReference type="PANTHER" id="PTHR37984">
    <property type="entry name" value="PROTEIN CBG26694"/>
    <property type="match status" value="1"/>
</dbReference>
<dbReference type="AlphaFoldDB" id="A0A6A4VIF6"/>
<dbReference type="Pfam" id="PF17921">
    <property type="entry name" value="Integrase_H2C2"/>
    <property type="match status" value="1"/>
</dbReference>
<protein>
    <recommendedName>
        <fullName evidence="1">RNA-directed DNA polymerase</fullName>
        <ecNumber evidence="1">2.7.7.49</ecNumber>
    </recommendedName>
</protein>
<dbReference type="GO" id="GO:0003964">
    <property type="term" value="F:RNA-directed DNA polymerase activity"/>
    <property type="evidence" value="ECO:0007669"/>
    <property type="project" value="UniProtKB-EC"/>
</dbReference>
<comment type="caution">
    <text evidence="4">The sequence shown here is derived from an EMBL/GenBank/DDBJ whole genome shotgun (WGS) entry which is preliminary data.</text>
</comment>
<dbReference type="Gene3D" id="1.10.340.70">
    <property type="match status" value="1"/>
</dbReference>
<dbReference type="OrthoDB" id="6342757at2759"/>
<dbReference type="EC" id="2.7.7.49" evidence="1"/>
<sequence length="246" mass="27911">MLKDAVFAGFPSSKADLAEPLRKYWPVHDRLSVDDGLILCGTRVVVPASLRRSTMTSLHAGHLGKEKTKERARRVVFWPGMDASIEAVIKGCSRYQRELPSHPRETMLQHEPADRPFQILDIDFADHAGGKYLIVVDGVSGKSPAEIVYRRPLRDDLPTHPSHFKPTHHPRPTDDAGEQSQTPVHGDHRDDDRRDSRRRAAKRWFDRHARDLPEFPVGTRVRVQDVRTKRLCADRPSLYPCAEAGP</sequence>
<evidence type="ECO:0000256" key="1">
    <source>
        <dbReference type="ARBA" id="ARBA00012493"/>
    </source>
</evidence>
<evidence type="ECO:0000259" key="3">
    <source>
        <dbReference type="Pfam" id="PF17921"/>
    </source>
</evidence>
<evidence type="ECO:0000313" key="4">
    <source>
        <dbReference type="EMBL" id="KAF0290262.1"/>
    </source>
</evidence>
<evidence type="ECO:0000313" key="5">
    <source>
        <dbReference type="Proteomes" id="UP000440578"/>
    </source>
</evidence>
<feature type="region of interest" description="Disordered" evidence="2">
    <location>
        <begin position="151"/>
        <end position="199"/>
    </location>
</feature>
<reference evidence="4 5" key="1">
    <citation type="submission" date="2019-07" db="EMBL/GenBank/DDBJ databases">
        <title>Draft genome assembly of a fouling barnacle, Amphibalanus amphitrite (Darwin, 1854): The first reference genome for Thecostraca.</title>
        <authorList>
            <person name="Kim W."/>
        </authorList>
    </citation>
    <scope>NUCLEOTIDE SEQUENCE [LARGE SCALE GENOMIC DNA]</scope>
    <source>
        <strain evidence="4">SNU_AA5</strain>
        <tissue evidence="4">Soma without cirri and trophi</tissue>
    </source>
</reference>
<feature type="compositionally biased region" description="Basic and acidic residues" evidence="2">
    <location>
        <begin position="185"/>
        <end position="195"/>
    </location>
</feature>
<gene>
    <name evidence="4" type="primary">K02A2.6_20</name>
    <name evidence="4" type="ORF">FJT64_011473</name>
</gene>
<evidence type="ECO:0000256" key="2">
    <source>
        <dbReference type="SAM" id="MobiDB-lite"/>
    </source>
</evidence>
<dbReference type="Proteomes" id="UP000440578">
    <property type="component" value="Unassembled WGS sequence"/>
</dbReference>
<keyword evidence="5" id="KW-1185">Reference proteome</keyword>
<feature type="domain" description="Integrase zinc-binding" evidence="3">
    <location>
        <begin position="46"/>
        <end position="98"/>
    </location>
</feature>
<dbReference type="PANTHER" id="PTHR37984:SF7">
    <property type="entry name" value="INTEGRASE CATALYTIC DOMAIN-CONTAINING PROTEIN"/>
    <property type="match status" value="1"/>
</dbReference>